<evidence type="ECO:0000313" key="2">
    <source>
        <dbReference type="EMBL" id="QOW00120.1"/>
    </source>
</evidence>
<feature type="region of interest" description="Disordered" evidence="1">
    <location>
        <begin position="124"/>
        <end position="146"/>
    </location>
</feature>
<reference evidence="2 3" key="1">
    <citation type="submission" date="2020-10" db="EMBL/GenBank/DDBJ databases">
        <title>Whole genome sequence of oil-degrading bacteria Rhodococcus pyridinivorans strain 5Ap.</title>
        <authorList>
            <person name="Akhremchuk A.E."/>
            <person name="Valentovich L.N."/>
            <person name="Charniauskaya M.I."/>
            <person name="Bukliarevich H.A."/>
            <person name="Titok M.A."/>
        </authorList>
    </citation>
    <scope>NUCLEOTIDE SEQUENCE [LARGE SCALE GENOMIC DNA]</scope>
    <source>
        <strain evidence="2 3">5Ap</strain>
    </source>
</reference>
<dbReference type="InterPro" id="IPR046036">
    <property type="entry name" value="DUF5994"/>
</dbReference>
<name>A0A7M2XQS7_9NOCA</name>
<dbReference type="Proteomes" id="UP000593818">
    <property type="component" value="Chromosome"/>
</dbReference>
<sequence>MDGAWWPHSDDLSAELDGLETLLAGRAGVLARLTYCMTAWQPIEGRRRVKDHPVRLDGYHYQSVGTLGVRSLDGTRRILVVVPPETDPVSARALLYRASERSNMLTAEELLTAASRAVSGTSEALQSWDSEGGHASPTEADIGCLY</sequence>
<keyword evidence="3" id="KW-1185">Reference proteome</keyword>
<dbReference type="Pfam" id="PF19457">
    <property type="entry name" value="DUF5994"/>
    <property type="match status" value="1"/>
</dbReference>
<evidence type="ECO:0000313" key="3">
    <source>
        <dbReference type="Proteomes" id="UP000593818"/>
    </source>
</evidence>
<dbReference type="EMBL" id="CP063450">
    <property type="protein sequence ID" value="QOW00120.1"/>
    <property type="molecule type" value="Genomic_DNA"/>
</dbReference>
<evidence type="ECO:0000256" key="1">
    <source>
        <dbReference type="SAM" id="MobiDB-lite"/>
    </source>
</evidence>
<accession>A0A7M2XQS7</accession>
<proteinExistence type="predicted"/>
<dbReference type="AlphaFoldDB" id="A0A7M2XQS7"/>
<organism evidence="2 3">
    <name type="scientific">Rhodococcus pyridinivorans</name>
    <dbReference type="NCBI Taxonomy" id="103816"/>
    <lineage>
        <taxon>Bacteria</taxon>
        <taxon>Bacillati</taxon>
        <taxon>Actinomycetota</taxon>
        <taxon>Actinomycetes</taxon>
        <taxon>Mycobacteriales</taxon>
        <taxon>Nocardiaceae</taxon>
        <taxon>Rhodococcus</taxon>
    </lineage>
</organism>
<gene>
    <name evidence="2" type="ORF">INP59_07150</name>
</gene>
<protein>
    <submittedName>
        <fullName evidence="2">Uncharacterized protein</fullName>
    </submittedName>
</protein>